<gene>
    <name evidence="5 8" type="primary">truB</name>
    <name evidence="8" type="ordered locus">BVAF_107</name>
</gene>
<keyword evidence="4 5" id="KW-0413">Isomerase</keyword>
<reference evidence="8 9" key="1">
    <citation type="journal article" date="2010" name="BMC Genomics">
        <title>Unprecedented loss of ammonia assimilation capability in a urease-encoding bacterial mutualist.</title>
        <authorList>
            <person name="Williams L.E."/>
            <person name="Wernegreen J.J."/>
        </authorList>
    </citation>
    <scope>NUCLEOTIDE SEQUENCE [LARGE SCALE GENOMIC DNA]</scope>
    <source>
        <strain evidence="8 9">BVAF</strain>
    </source>
</reference>
<dbReference type="AlphaFoldDB" id="E8Q6S3"/>
<evidence type="ECO:0000313" key="9">
    <source>
        <dbReference type="Proteomes" id="UP000007464"/>
    </source>
</evidence>
<dbReference type="InterPro" id="IPR002501">
    <property type="entry name" value="PsdUridine_synth_N"/>
</dbReference>
<organism evidence="8 9">
    <name type="scientific">Blochmanniella vafra (strain BVAF)</name>
    <dbReference type="NCBI Taxonomy" id="859654"/>
    <lineage>
        <taxon>Bacteria</taxon>
        <taxon>Pseudomonadati</taxon>
        <taxon>Pseudomonadota</taxon>
        <taxon>Gammaproteobacteria</taxon>
        <taxon>Enterobacterales</taxon>
        <taxon>Enterobacteriaceae</taxon>
        <taxon>ant endosymbionts</taxon>
        <taxon>Candidatus Blochmanniella</taxon>
    </lineage>
</organism>
<dbReference type="EMBL" id="CP002189">
    <property type="protein sequence ID" value="ADV33514.1"/>
    <property type="molecule type" value="Genomic_DNA"/>
</dbReference>
<dbReference type="Gene3D" id="3.30.2350.10">
    <property type="entry name" value="Pseudouridine synthase"/>
    <property type="match status" value="1"/>
</dbReference>
<comment type="similarity">
    <text evidence="2 5">Belongs to the pseudouridine synthase TruB family. Type 1 subfamily.</text>
</comment>
<feature type="domain" description="tRNA pseudouridylate synthase B C-terminal" evidence="7">
    <location>
        <begin position="182"/>
        <end position="242"/>
    </location>
</feature>
<dbReference type="HOGENOM" id="CLU_032087_2_0_6"/>
<dbReference type="InterPro" id="IPR014780">
    <property type="entry name" value="tRNA_psdUridine_synth_TruB"/>
</dbReference>
<comment type="caution">
    <text evidence="5">Lacks conserved residue(s) required for the propagation of feature annotation.</text>
</comment>
<dbReference type="GO" id="GO:0031119">
    <property type="term" value="P:tRNA pseudouridine synthesis"/>
    <property type="evidence" value="ECO:0007669"/>
    <property type="project" value="UniProtKB-UniRule"/>
</dbReference>
<evidence type="ECO:0000256" key="5">
    <source>
        <dbReference type="HAMAP-Rule" id="MF_01080"/>
    </source>
</evidence>
<feature type="binding site" evidence="5">
    <location>
        <position position="201"/>
    </location>
    <ligand>
        <name>substrate</name>
    </ligand>
</feature>
<evidence type="ECO:0000256" key="4">
    <source>
        <dbReference type="ARBA" id="ARBA00023235"/>
    </source>
</evidence>
<dbReference type="RefSeq" id="WP_013516439.1">
    <property type="nucleotide sequence ID" value="NC_014909.2"/>
</dbReference>
<comment type="function">
    <text evidence="5">Responsible for synthesis of pseudouridine from uracil-55 in the psi GC loop of transfer RNAs.</text>
</comment>
<keyword evidence="3 5" id="KW-0819">tRNA processing</keyword>
<dbReference type="InterPro" id="IPR020103">
    <property type="entry name" value="PsdUridine_synth_cat_dom_sf"/>
</dbReference>
<evidence type="ECO:0000313" key="8">
    <source>
        <dbReference type="EMBL" id="ADV33514.1"/>
    </source>
</evidence>
<feature type="domain" description="Pseudouridine synthase II N-terminal" evidence="6">
    <location>
        <begin position="34"/>
        <end position="181"/>
    </location>
</feature>
<dbReference type="GO" id="GO:1990481">
    <property type="term" value="P:mRNA pseudouridine synthesis"/>
    <property type="evidence" value="ECO:0007669"/>
    <property type="project" value="TreeGrafter"/>
</dbReference>
<dbReference type="GO" id="GO:0160148">
    <property type="term" value="F:tRNA pseudouridine(55) synthase activity"/>
    <property type="evidence" value="ECO:0007669"/>
    <property type="project" value="UniProtKB-EC"/>
</dbReference>
<dbReference type="Pfam" id="PF16198">
    <property type="entry name" value="TruB_C_2"/>
    <property type="match status" value="1"/>
</dbReference>
<dbReference type="OrthoDB" id="9802309at2"/>
<sequence>MKRYLNLSKRQIHGILFLDKPSGFSCNFVLNKIKSFFYVKKIGYAGTLDPLATGMLPICFGKSTKFATYLSNSDKRYLVSAKLGESTDTFDSDGVIIRVSTVQCSEKKIENCLSSFVGKSYQIPPMFSAVKYHGVPLYKYARKGICVFRKPREIYVYSLSCINKIDNIIDLDIYCSKGTYIRSIIHDIGECLGCGAHVIRLRRLMISQYVPDFMIKIKTIEDIFYNTVLNDTEVLNNLDKLLVAQENLDRFK</sequence>
<dbReference type="PANTHER" id="PTHR13767:SF2">
    <property type="entry name" value="PSEUDOURIDYLATE SYNTHASE TRUB1"/>
    <property type="match status" value="1"/>
</dbReference>
<comment type="catalytic activity">
    <reaction evidence="1 5">
        <text>uridine(55) in tRNA = pseudouridine(55) in tRNA</text>
        <dbReference type="Rhea" id="RHEA:42532"/>
        <dbReference type="Rhea" id="RHEA-COMP:10101"/>
        <dbReference type="Rhea" id="RHEA-COMP:10102"/>
        <dbReference type="ChEBI" id="CHEBI:65314"/>
        <dbReference type="ChEBI" id="CHEBI:65315"/>
        <dbReference type="EC" id="5.4.99.25"/>
    </reaction>
</comment>
<dbReference type="PANTHER" id="PTHR13767">
    <property type="entry name" value="TRNA-PSEUDOURIDINE SYNTHASE"/>
    <property type="match status" value="1"/>
</dbReference>
<evidence type="ECO:0000259" key="6">
    <source>
        <dbReference type="Pfam" id="PF01509"/>
    </source>
</evidence>
<dbReference type="STRING" id="859654.BVAF_107"/>
<dbReference type="KEGG" id="bva:BVAF_107"/>
<dbReference type="NCBIfam" id="TIGR00431">
    <property type="entry name" value="TruB"/>
    <property type="match status" value="1"/>
</dbReference>
<dbReference type="HAMAP" id="MF_01080">
    <property type="entry name" value="TruB_bact"/>
    <property type="match status" value="1"/>
</dbReference>
<dbReference type="CDD" id="cd02573">
    <property type="entry name" value="PseudoU_synth_EcTruB"/>
    <property type="match status" value="1"/>
</dbReference>
<feature type="active site" description="Nucleophile" evidence="5">
    <location>
        <position position="49"/>
    </location>
</feature>
<evidence type="ECO:0000259" key="7">
    <source>
        <dbReference type="Pfam" id="PF16198"/>
    </source>
</evidence>
<evidence type="ECO:0000256" key="1">
    <source>
        <dbReference type="ARBA" id="ARBA00000385"/>
    </source>
</evidence>
<feature type="binding site" evidence="5">
    <location>
        <position position="180"/>
    </location>
    <ligand>
        <name>substrate</name>
    </ligand>
</feature>
<feature type="binding site" evidence="5">
    <location>
        <position position="77"/>
    </location>
    <ligand>
        <name>substrate</name>
    </ligand>
</feature>
<dbReference type="GO" id="GO:0003723">
    <property type="term" value="F:RNA binding"/>
    <property type="evidence" value="ECO:0007669"/>
    <property type="project" value="InterPro"/>
</dbReference>
<name>E8Q6S3_BLOVB</name>
<dbReference type="EC" id="5.4.99.25" evidence="5"/>
<dbReference type="Proteomes" id="UP000007464">
    <property type="component" value="Chromosome"/>
</dbReference>
<accession>E8Q6S3</accession>
<proteinExistence type="inferred from homology"/>
<protein>
    <recommendedName>
        <fullName evidence="5">tRNA pseudouridine synthase B</fullName>
        <ecNumber evidence="5">5.4.99.25</ecNumber>
    </recommendedName>
    <alternativeName>
        <fullName evidence="5">tRNA pseudouridine(55) synthase</fullName>
        <shortName evidence="5">Psi55 synthase</shortName>
    </alternativeName>
    <alternativeName>
        <fullName evidence="5">tRNA pseudouridylate synthase</fullName>
    </alternativeName>
    <alternativeName>
        <fullName evidence="5">tRNA-uridine isomerase</fullName>
    </alternativeName>
</protein>
<keyword evidence="9" id="KW-1185">Reference proteome</keyword>
<evidence type="ECO:0000256" key="2">
    <source>
        <dbReference type="ARBA" id="ARBA00005642"/>
    </source>
</evidence>
<dbReference type="Pfam" id="PF01509">
    <property type="entry name" value="TruB_N"/>
    <property type="match status" value="1"/>
</dbReference>
<dbReference type="SUPFAM" id="SSF55120">
    <property type="entry name" value="Pseudouridine synthase"/>
    <property type="match status" value="1"/>
</dbReference>
<dbReference type="InterPro" id="IPR032819">
    <property type="entry name" value="TruB_C"/>
</dbReference>
<evidence type="ECO:0000256" key="3">
    <source>
        <dbReference type="ARBA" id="ARBA00022694"/>
    </source>
</evidence>